<evidence type="ECO:0000259" key="1">
    <source>
        <dbReference type="Pfam" id="PF21294"/>
    </source>
</evidence>
<dbReference type="STRING" id="5364.A0A5C3MWX9"/>
<dbReference type="Proteomes" id="UP000305948">
    <property type="component" value="Unassembled WGS sequence"/>
</dbReference>
<dbReference type="Pfam" id="PF21294">
    <property type="entry name" value="Polysacc_lyase_14"/>
    <property type="match status" value="1"/>
</dbReference>
<accession>A0A5C3MWX9</accession>
<protein>
    <recommendedName>
        <fullName evidence="1">Polysaccharide lyase 14 domain-containing protein</fullName>
    </recommendedName>
</protein>
<evidence type="ECO:0000313" key="2">
    <source>
        <dbReference type="EMBL" id="TFK45961.1"/>
    </source>
</evidence>
<reference evidence="2 3" key="1">
    <citation type="journal article" date="2019" name="Nat. Ecol. Evol.">
        <title>Megaphylogeny resolves global patterns of mushroom evolution.</title>
        <authorList>
            <person name="Varga T."/>
            <person name="Krizsan K."/>
            <person name="Foldi C."/>
            <person name="Dima B."/>
            <person name="Sanchez-Garcia M."/>
            <person name="Sanchez-Ramirez S."/>
            <person name="Szollosi G.J."/>
            <person name="Szarkandi J.G."/>
            <person name="Papp V."/>
            <person name="Albert L."/>
            <person name="Andreopoulos W."/>
            <person name="Angelini C."/>
            <person name="Antonin V."/>
            <person name="Barry K.W."/>
            <person name="Bougher N.L."/>
            <person name="Buchanan P."/>
            <person name="Buyck B."/>
            <person name="Bense V."/>
            <person name="Catcheside P."/>
            <person name="Chovatia M."/>
            <person name="Cooper J."/>
            <person name="Damon W."/>
            <person name="Desjardin D."/>
            <person name="Finy P."/>
            <person name="Geml J."/>
            <person name="Haridas S."/>
            <person name="Hughes K."/>
            <person name="Justo A."/>
            <person name="Karasinski D."/>
            <person name="Kautmanova I."/>
            <person name="Kiss B."/>
            <person name="Kocsube S."/>
            <person name="Kotiranta H."/>
            <person name="LaButti K.M."/>
            <person name="Lechner B.E."/>
            <person name="Liimatainen K."/>
            <person name="Lipzen A."/>
            <person name="Lukacs Z."/>
            <person name="Mihaltcheva S."/>
            <person name="Morgado L.N."/>
            <person name="Niskanen T."/>
            <person name="Noordeloos M.E."/>
            <person name="Ohm R.A."/>
            <person name="Ortiz-Santana B."/>
            <person name="Ovrebo C."/>
            <person name="Racz N."/>
            <person name="Riley R."/>
            <person name="Savchenko A."/>
            <person name="Shiryaev A."/>
            <person name="Soop K."/>
            <person name="Spirin V."/>
            <person name="Szebenyi C."/>
            <person name="Tomsovsky M."/>
            <person name="Tulloss R.E."/>
            <person name="Uehling J."/>
            <person name="Grigoriev I.V."/>
            <person name="Vagvolgyi C."/>
            <person name="Papp T."/>
            <person name="Martin F.M."/>
            <person name="Miettinen O."/>
            <person name="Hibbett D.S."/>
            <person name="Nagy L.G."/>
        </authorList>
    </citation>
    <scope>NUCLEOTIDE SEQUENCE [LARGE SCALE GENOMIC DNA]</scope>
    <source>
        <strain evidence="2 3">OMC1185</strain>
    </source>
</reference>
<keyword evidence="3" id="KW-1185">Reference proteome</keyword>
<dbReference type="OrthoDB" id="10069995at2759"/>
<dbReference type="Gene3D" id="2.60.120.200">
    <property type="match status" value="1"/>
</dbReference>
<dbReference type="EMBL" id="ML213535">
    <property type="protein sequence ID" value="TFK45961.1"/>
    <property type="molecule type" value="Genomic_DNA"/>
</dbReference>
<dbReference type="InterPro" id="IPR048958">
    <property type="entry name" value="Polysacc_lyase_14"/>
</dbReference>
<sequence>MSDLDSFNITYFPSGQGNLHIVSTLAMTSSDSVSVPGDDSILELFYPANSINPGNSPQGGAEFYAQPLDFSNASKVTLEYSVFFPEDFNWVKAGKLPGIYGGHTGCSGGTDADDCFSTRLMWREGGMGELYLYAPRDQQAKSLCETPPQSICDSSYGLSIGRGSFNFTKGNWTHVRQTVTLNTPGKPDGSFLLEVNGEPVIRSAEVFYRSMPNPSSGKKEHVISTFFGGHEQDYATPKDQYTWFKGFNLTIDA</sequence>
<name>A0A5C3MWX9_9AGAM</name>
<dbReference type="PANTHER" id="PTHR40124">
    <property type="match status" value="1"/>
</dbReference>
<feature type="domain" description="Polysaccharide lyase 14" evidence="1">
    <location>
        <begin position="39"/>
        <end position="247"/>
    </location>
</feature>
<dbReference type="PANTHER" id="PTHR40124:SF1">
    <property type="entry name" value="DISAGGREGATASE RELATED REPEAT PROTEIN"/>
    <property type="match status" value="1"/>
</dbReference>
<proteinExistence type="predicted"/>
<organism evidence="2 3">
    <name type="scientific">Heliocybe sulcata</name>
    <dbReference type="NCBI Taxonomy" id="5364"/>
    <lineage>
        <taxon>Eukaryota</taxon>
        <taxon>Fungi</taxon>
        <taxon>Dikarya</taxon>
        <taxon>Basidiomycota</taxon>
        <taxon>Agaricomycotina</taxon>
        <taxon>Agaricomycetes</taxon>
        <taxon>Gloeophyllales</taxon>
        <taxon>Gloeophyllaceae</taxon>
        <taxon>Heliocybe</taxon>
    </lineage>
</organism>
<evidence type="ECO:0000313" key="3">
    <source>
        <dbReference type="Proteomes" id="UP000305948"/>
    </source>
</evidence>
<dbReference type="AlphaFoldDB" id="A0A5C3MWX9"/>
<gene>
    <name evidence="2" type="ORF">OE88DRAFT_1721344</name>
</gene>